<dbReference type="PANTHER" id="PTHR31793:SF2">
    <property type="entry name" value="BLR1345 PROTEIN"/>
    <property type="match status" value="1"/>
</dbReference>
<dbReference type="EMBL" id="QPMH01000018">
    <property type="protein sequence ID" value="RDD60910.1"/>
    <property type="molecule type" value="Genomic_DNA"/>
</dbReference>
<sequence>MSEPAPLDLHRESVRPEWIDYNGHMNVAYYVLAFDHATDAFLAYVGLDDAHREATGGSVFAADSHVTYVREVGEGDPLRIATRLLAFDPKRVHLFHEMYHAGEGYLAATSEWLILYVDLNTRRVGVMPDAVQQRLAQVEATHGKLDWPQQAGRVIKVPARQQA</sequence>
<evidence type="ECO:0000313" key="2">
    <source>
        <dbReference type="Proteomes" id="UP000253941"/>
    </source>
</evidence>
<dbReference type="Proteomes" id="UP000253941">
    <property type="component" value="Unassembled WGS sequence"/>
</dbReference>
<reference evidence="1 2" key="1">
    <citation type="submission" date="2018-07" db="EMBL/GenBank/DDBJ databases">
        <title>Venubactetium sediminum gen. nov., sp. nov., isolated from a marine solar saltern.</title>
        <authorList>
            <person name="Wang S."/>
        </authorList>
    </citation>
    <scope>NUCLEOTIDE SEQUENCE [LARGE SCALE GENOMIC DNA]</scope>
    <source>
        <strain evidence="1 2">WD2A32</strain>
    </source>
</reference>
<dbReference type="AlphaFoldDB" id="A0A369T6G5"/>
<dbReference type="RefSeq" id="WP_114583175.1">
    <property type="nucleotide sequence ID" value="NZ_QPMH01000018.1"/>
</dbReference>
<keyword evidence="2" id="KW-1185">Reference proteome</keyword>
<dbReference type="PANTHER" id="PTHR31793">
    <property type="entry name" value="4-HYDROXYBENZOYL-COA THIOESTERASE FAMILY MEMBER"/>
    <property type="match status" value="1"/>
</dbReference>
<comment type="caution">
    <text evidence="1">The sequence shown here is derived from an EMBL/GenBank/DDBJ whole genome shotgun (WGS) entry which is preliminary data.</text>
</comment>
<dbReference type="Gene3D" id="3.10.129.10">
    <property type="entry name" value="Hotdog Thioesterase"/>
    <property type="match status" value="1"/>
</dbReference>
<dbReference type="SUPFAM" id="SSF54637">
    <property type="entry name" value="Thioesterase/thiol ester dehydrase-isomerase"/>
    <property type="match status" value="1"/>
</dbReference>
<protein>
    <submittedName>
        <fullName evidence="1">Thioesterase-like protein</fullName>
    </submittedName>
</protein>
<proteinExistence type="predicted"/>
<name>A0A369T6G5_9PROT</name>
<dbReference type="CDD" id="cd00586">
    <property type="entry name" value="4HBT"/>
    <property type="match status" value="1"/>
</dbReference>
<dbReference type="InterPro" id="IPR029069">
    <property type="entry name" value="HotDog_dom_sf"/>
</dbReference>
<gene>
    <name evidence="1" type="ORF">DRB17_15740</name>
</gene>
<accession>A0A369T6G5</accession>
<organism evidence="1 2">
    <name type="scientific">Ferruginivarius sediminum</name>
    <dbReference type="NCBI Taxonomy" id="2661937"/>
    <lineage>
        <taxon>Bacteria</taxon>
        <taxon>Pseudomonadati</taxon>
        <taxon>Pseudomonadota</taxon>
        <taxon>Alphaproteobacteria</taxon>
        <taxon>Rhodospirillales</taxon>
        <taxon>Rhodospirillaceae</taxon>
        <taxon>Ferruginivarius</taxon>
    </lineage>
</organism>
<evidence type="ECO:0000313" key="1">
    <source>
        <dbReference type="EMBL" id="RDD60910.1"/>
    </source>
</evidence>
<dbReference type="GO" id="GO:0047617">
    <property type="term" value="F:fatty acyl-CoA hydrolase activity"/>
    <property type="evidence" value="ECO:0007669"/>
    <property type="project" value="TreeGrafter"/>
</dbReference>
<dbReference type="Pfam" id="PF13279">
    <property type="entry name" value="4HBT_2"/>
    <property type="match status" value="1"/>
</dbReference>
<dbReference type="InterPro" id="IPR050563">
    <property type="entry name" value="4-hydroxybenzoyl-CoA_TE"/>
</dbReference>